<dbReference type="OrthoDB" id="6247875at2759"/>
<dbReference type="SUPFAM" id="SSF47095">
    <property type="entry name" value="HMG-box"/>
    <property type="match status" value="1"/>
</dbReference>
<protein>
    <submittedName>
        <fullName evidence="4">15139_t:CDS:1</fullName>
    </submittedName>
</protein>
<organism evidence="4 5">
    <name type="scientific">Cetraspora pellucida</name>
    <dbReference type="NCBI Taxonomy" id="1433469"/>
    <lineage>
        <taxon>Eukaryota</taxon>
        <taxon>Fungi</taxon>
        <taxon>Fungi incertae sedis</taxon>
        <taxon>Mucoromycota</taxon>
        <taxon>Glomeromycotina</taxon>
        <taxon>Glomeromycetes</taxon>
        <taxon>Diversisporales</taxon>
        <taxon>Gigasporaceae</taxon>
        <taxon>Cetraspora</taxon>
    </lineage>
</organism>
<dbReference type="Proteomes" id="UP000789759">
    <property type="component" value="Unassembled WGS sequence"/>
</dbReference>
<name>A0A9N9DYT7_9GLOM</name>
<keyword evidence="1" id="KW-0539">Nucleus</keyword>
<dbReference type="GO" id="GO:0003677">
    <property type="term" value="F:DNA binding"/>
    <property type="evidence" value="ECO:0007669"/>
    <property type="project" value="UniProtKB-UniRule"/>
</dbReference>
<dbReference type="CDD" id="cd01389">
    <property type="entry name" value="HMG-box_ROX1-like"/>
    <property type="match status" value="1"/>
</dbReference>
<dbReference type="AlphaFoldDB" id="A0A9N9DYT7"/>
<evidence type="ECO:0000313" key="4">
    <source>
        <dbReference type="EMBL" id="CAG8656072.1"/>
    </source>
</evidence>
<evidence type="ECO:0000256" key="2">
    <source>
        <dbReference type="SAM" id="MobiDB-lite"/>
    </source>
</evidence>
<proteinExistence type="predicted"/>
<comment type="caution">
    <text evidence="4">The sequence shown here is derived from an EMBL/GenBank/DDBJ whole genome shotgun (WGS) entry which is preliminary data.</text>
</comment>
<dbReference type="PROSITE" id="PS50118">
    <property type="entry name" value="HMG_BOX_2"/>
    <property type="match status" value="1"/>
</dbReference>
<reference evidence="4" key="1">
    <citation type="submission" date="2021-06" db="EMBL/GenBank/DDBJ databases">
        <authorList>
            <person name="Kallberg Y."/>
            <person name="Tangrot J."/>
            <person name="Rosling A."/>
        </authorList>
    </citation>
    <scope>NUCLEOTIDE SEQUENCE</scope>
    <source>
        <strain evidence="4">FL966</strain>
    </source>
</reference>
<dbReference type="EMBL" id="CAJVQA010007394">
    <property type="protein sequence ID" value="CAG8656072.1"/>
    <property type="molecule type" value="Genomic_DNA"/>
</dbReference>
<feature type="DNA-binding region" description="HMG box" evidence="1">
    <location>
        <begin position="98"/>
        <end position="170"/>
    </location>
</feature>
<keyword evidence="5" id="KW-1185">Reference proteome</keyword>
<dbReference type="InterPro" id="IPR036910">
    <property type="entry name" value="HMG_box_dom_sf"/>
</dbReference>
<sequence length="199" mass="23727">MNYDHEVDNENPSCSVDSPDNDQETWNLEPRNLYDPSCSLDSASERKTYVFKGSSFDSFNTDPQASLDEIMKNPPYELTLQQEELLAPRKQKKKTRKAPRAQNKFILFRKDYTARVRRKEPRRAKSMKTQEFSKEASEKWEEQSTEVKRFFTILAEVATERHKMMYPEYKYEPEKKKDKQVAFNDEFEEFIDYSQCENP</sequence>
<dbReference type="InterPro" id="IPR009071">
    <property type="entry name" value="HMG_box_dom"/>
</dbReference>
<keyword evidence="1" id="KW-0238">DNA-binding</keyword>
<dbReference type="GO" id="GO:0005634">
    <property type="term" value="C:nucleus"/>
    <property type="evidence" value="ECO:0007669"/>
    <property type="project" value="UniProtKB-UniRule"/>
</dbReference>
<feature type="region of interest" description="Disordered" evidence="2">
    <location>
        <begin position="1"/>
        <end position="31"/>
    </location>
</feature>
<dbReference type="SMART" id="SM00398">
    <property type="entry name" value="HMG"/>
    <property type="match status" value="1"/>
</dbReference>
<dbReference type="Gene3D" id="1.10.30.10">
    <property type="entry name" value="High mobility group box domain"/>
    <property type="match status" value="1"/>
</dbReference>
<evidence type="ECO:0000259" key="3">
    <source>
        <dbReference type="PROSITE" id="PS50118"/>
    </source>
</evidence>
<dbReference type="Pfam" id="PF00505">
    <property type="entry name" value="HMG_box"/>
    <property type="match status" value="1"/>
</dbReference>
<accession>A0A9N9DYT7</accession>
<gene>
    <name evidence="4" type="ORF">CPELLU_LOCUS9577</name>
</gene>
<feature type="domain" description="HMG box" evidence="3">
    <location>
        <begin position="98"/>
        <end position="170"/>
    </location>
</feature>
<evidence type="ECO:0000256" key="1">
    <source>
        <dbReference type="PROSITE-ProRule" id="PRU00267"/>
    </source>
</evidence>
<evidence type="ECO:0000313" key="5">
    <source>
        <dbReference type="Proteomes" id="UP000789759"/>
    </source>
</evidence>